<evidence type="ECO:0000256" key="1">
    <source>
        <dbReference type="ARBA" id="ARBA00004651"/>
    </source>
</evidence>
<dbReference type="GO" id="GO:0004190">
    <property type="term" value="F:aspartic-type endopeptidase activity"/>
    <property type="evidence" value="ECO:0007669"/>
    <property type="project" value="InterPro"/>
</dbReference>
<evidence type="ECO:0000256" key="2">
    <source>
        <dbReference type="ARBA" id="ARBA00022475"/>
    </source>
</evidence>
<evidence type="ECO:0000256" key="4">
    <source>
        <dbReference type="ARBA" id="ARBA00022989"/>
    </source>
</evidence>
<feature type="transmembrane region" description="Helical" evidence="6">
    <location>
        <begin position="60"/>
        <end position="77"/>
    </location>
</feature>
<dbReference type="InterPro" id="IPR052218">
    <property type="entry name" value="Preflagellin_Peptidase"/>
</dbReference>
<organism evidence="8 9">
    <name type="scientific">Chelatococcus asaccharovorans</name>
    <dbReference type="NCBI Taxonomy" id="28210"/>
    <lineage>
        <taxon>Bacteria</taxon>
        <taxon>Pseudomonadati</taxon>
        <taxon>Pseudomonadota</taxon>
        <taxon>Alphaproteobacteria</taxon>
        <taxon>Hyphomicrobiales</taxon>
        <taxon>Chelatococcaceae</taxon>
        <taxon>Chelatococcus</taxon>
    </lineage>
</organism>
<feature type="domain" description="Prepilin type IV endopeptidase peptidase" evidence="7">
    <location>
        <begin position="9"/>
        <end position="113"/>
    </location>
</feature>
<evidence type="ECO:0000313" key="9">
    <source>
        <dbReference type="Proteomes" id="UP000248021"/>
    </source>
</evidence>
<evidence type="ECO:0000313" key="8">
    <source>
        <dbReference type="EMBL" id="PXW54719.1"/>
    </source>
</evidence>
<evidence type="ECO:0000259" key="7">
    <source>
        <dbReference type="Pfam" id="PF01478"/>
    </source>
</evidence>
<evidence type="ECO:0000256" key="6">
    <source>
        <dbReference type="SAM" id="Phobius"/>
    </source>
</evidence>
<accession>A0A2V3TY67</accession>
<dbReference type="RefSeq" id="WP_110377166.1">
    <property type="nucleotide sequence ID" value="NZ_JAHBRY010000001.1"/>
</dbReference>
<dbReference type="OrthoDB" id="5329005at2"/>
<dbReference type="PANTHER" id="PTHR36506:SF1">
    <property type="entry name" value="PREFLAGELLIN PEPTIDASE"/>
    <property type="match status" value="1"/>
</dbReference>
<name>A0A2V3TY67_9HYPH</name>
<gene>
    <name evidence="8" type="ORF">C7450_111252</name>
</gene>
<reference evidence="8 9" key="1">
    <citation type="submission" date="2018-05" db="EMBL/GenBank/DDBJ databases">
        <title>Genomic Encyclopedia of Type Strains, Phase IV (KMG-IV): sequencing the most valuable type-strain genomes for metagenomic binning, comparative biology and taxonomic classification.</title>
        <authorList>
            <person name="Goeker M."/>
        </authorList>
    </citation>
    <scope>NUCLEOTIDE SEQUENCE [LARGE SCALE GENOMIC DNA]</scope>
    <source>
        <strain evidence="8 9">DSM 6462</strain>
    </source>
</reference>
<dbReference type="PANTHER" id="PTHR36506">
    <property type="entry name" value="PREFLAGELLIN PEPTIDASE"/>
    <property type="match status" value="1"/>
</dbReference>
<dbReference type="EMBL" id="QJJK01000011">
    <property type="protein sequence ID" value="PXW54719.1"/>
    <property type="molecule type" value="Genomic_DNA"/>
</dbReference>
<dbReference type="Proteomes" id="UP000248021">
    <property type="component" value="Unassembled WGS sequence"/>
</dbReference>
<evidence type="ECO:0000256" key="3">
    <source>
        <dbReference type="ARBA" id="ARBA00022692"/>
    </source>
</evidence>
<protein>
    <submittedName>
        <fullName evidence="8">Prepilin peptidase CpaA</fullName>
    </submittedName>
</protein>
<comment type="subcellular location">
    <subcellularLocation>
        <location evidence="1">Cell membrane</location>
        <topology evidence="1">Multi-pass membrane protein</topology>
    </subcellularLocation>
</comment>
<keyword evidence="2" id="KW-1003">Cell membrane</keyword>
<keyword evidence="9" id="KW-1185">Reference proteome</keyword>
<evidence type="ECO:0000256" key="5">
    <source>
        <dbReference type="ARBA" id="ARBA00023136"/>
    </source>
</evidence>
<dbReference type="InterPro" id="IPR000045">
    <property type="entry name" value="Prepilin_IV_endopep_pep"/>
</dbReference>
<dbReference type="GO" id="GO:0005886">
    <property type="term" value="C:plasma membrane"/>
    <property type="evidence" value="ECO:0007669"/>
    <property type="project" value="UniProtKB-SubCell"/>
</dbReference>
<keyword evidence="4 6" id="KW-1133">Transmembrane helix</keyword>
<feature type="transmembrane region" description="Helical" evidence="6">
    <location>
        <begin position="138"/>
        <end position="157"/>
    </location>
</feature>
<keyword evidence="3 6" id="KW-0812">Transmembrane</keyword>
<keyword evidence="5 6" id="KW-0472">Membrane</keyword>
<comment type="caution">
    <text evidence="8">The sequence shown here is derived from an EMBL/GenBank/DDBJ whole genome shotgun (WGS) entry which is preliminary data.</text>
</comment>
<dbReference type="Gene3D" id="1.20.120.1220">
    <property type="match status" value="1"/>
</dbReference>
<feature type="transmembrane region" description="Helical" evidence="6">
    <location>
        <begin position="33"/>
        <end position="53"/>
    </location>
</feature>
<sequence length="169" mass="17710">MTIAFLLIAFPLLVIFAAVNDIMTMTIPNRIPMALVISFALFAPTVGLPAMTIGLHATTAMLVLAVTFGFFACGWIGGGDAKLAAAAALWFGPTLPLLDFALLTSLIGAALTLTLLAARRLPLPVFAETWTWARRLHAISAGVPYGVALAAAALIVYPDSALWKATMGL</sequence>
<dbReference type="Pfam" id="PF01478">
    <property type="entry name" value="Peptidase_A24"/>
    <property type="match status" value="1"/>
</dbReference>
<proteinExistence type="predicted"/>
<feature type="transmembrane region" description="Helical" evidence="6">
    <location>
        <begin position="97"/>
        <end position="118"/>
    </location>
</feature>
<dbReference type="AlphaFoldDB" id="A0A2V3TY67"/>